<dbReference type="PATRIC" id="fig|75985.40.peg.1649"/>
<organism evidence="3">
    <name type="scientific">Mannheimia haemolytica</name>
    <name type="common">Pasteurella haemolytica</name>
    <dbReference type="NCBI Taxonomy" id="75985"/>
    <lineage>
        <taxon>Bacteria</taxon>
        <taxon>Pseudomonadati</taxon>
        <taxon>Pseudomonadota</taxon>
        <taxon>Gammaproteobacteria</taxon>
        <taxon>Pasteurellales</taxon>
        <taxon>Pasteurellaceae</taxon>
        <taxon>Mannheimia</taxon>
    </lineage>
</organism>
<dbReference type="PANTHER" id="PTHR30535:SF4">
    <property type="entry name" value="HEMIN-BINDING PERIPLASMIC PROTEIN HMUT"/>
    <property type="match status" value="1"/>
</dbReference>
<gene>
    <name evidence="5" type="ORF">FEA53_01010</name>
    <name evidence="4" type="ORF">FEB89_01015</name>
    <name evidence="3" type="ORF">mh0651</name>
</gene>
<proteinExistence type="predicted"/>
<evidence type="ECO:0000313" key="5">
    <source>
        <dbReference type="EMBL" id="TRB76390.1"/>
    </source>
</evidence>
<dbReference type="EMBL" id="VAJI01000001">
    <property type="protein sequence ID" value="TRB40560.1"/>
    <property type="molecule type" value="Genomic_DNA"/>
</dbReference>
<sequence length="288" mass="30702">MEYKMRTLLFSFIALSMCLNTTKAAEKIVSTAGYASEIVAALGKADKLVGVDTTSVKPQTIMEKKPKIGYRRQLSAEGILSLTPDLIILAPDAGPNAVIEQIKASGIPLLHLGEKPSLAGIREDIQQIAKAIGAESEAKQLTETILADEKKLADIRSQHSTDKEVLVLIDTASQGIFGLGKKSVGDHFLTLLNLNNSFNAEGNKPLANEALAASNADVILLASRNQAKESATISKLAESSPQYAQLTNTQAGKKGCVFAINILDALGFGPYTAQYAHQILTTIQPCLK</sequence>
<name>Q06Q23_MANHA</name>
<dbReference type="PANTHER" id="PTHR30535">
    <property type="entry name" value="VITAMIN B12-BINDING PROTEIN"/>
    <property type="match status" value="1"/>
</dbReference>
<protein>
    <submittedName>
        <fullName evidence="3">Hemin ABC transport system periplasmic protein PhuT</fullName>
    </submittedName>
    <submittedName>
        <fullName evidence="4">Hemin ABC transporter</fullName>
    </submittedName>
</protein>
<evidence type="ECO:0000256" key="1">
    <source>
        <dbReference type="SAM" id="SignalP"/>
    </source>
</evidence>
<dbReference type="Gene3D" id="3.40.50.1980">
    <property type="entry name" value="Nitrogenase molybdenum iron protein domain"/>
    <property type="match status" value="2"/>
</dbReference>
<evidence type="ECO:0000259" key="2">
    <source>
        <dbReference type="PROSITE" id="PS50983"/>
    </source>
</evidence>
<dbReference type="InterPro" id="IPR002491">
    <property type="entry name" value="ABC_transptr_periplasmic_BD"/>
</dbReference>
<dbReference type="EMBL" id="VAJB01000001">
    <property type="protein sequence ID" value="TRB76390.1"/>
    <property type="molecule type" value="Genomic_DNA"/>
</dbReference>
<dbReference type="Proteomes" id="UP000318394">
    <property type="component" value="Unassembled WGS sequence"/>
</dbReference>
<evidence type="ECO:0000313" key="7">
    <source>
        <dbReference type="Proteomes" id="UP000318394"/>
    </source>
</evidence>
<keyword evidence="7" id="KW-1185">Reference proteome</keyword>
<dbReference type="PROSITE" id="PS50983">
    <property type="entry name" value="FE_B12_PBP"/>
    <property type="match status" value="1"/>
</dbReference>
<keyword evidence="1" id="KW-0732">Signal</keyword>
<dbReference type="Proteomes" id="UP000315164">
    <property type="component" value="Unassembled WGS sequence"/>
</dbReference>
<dbReference type="KEGG" id="mhaq:WC39_03250"/>
<feature type="signal peptide" evidence="1">
    <location>
        <begin position="1"/>
        <end position="24"/>
    </location>
</feature>
<feature type="domain" description="Fe/B12 periplasmic-binding" evidence="2">
    <location>
        <begin position="27"/>
        <end position="288"/>
    </location>
</feature>
<reference evidence="3" key="1">
    <citation type="journal article" date="2007" name="Vet. Microbiol.">
        <title>The response of Mannheimia haemolytica to iron limitation: implications for the acquisition of iron in the bovine lung.</title>
        <authorList>
            <person name="Roehrig S.C."/>
            <person name="Tran H.Q."/>
            <person name="Spehr V."/>
            <person name="Gunkel N."/>
            <person name="Selzer P.M."/>
            <person name="Ullrich H.J."/>
        </authorList>
    </citation>
    <scope>NUCLEOTIDE SEQUENCE</scope>
    <source>
        <strain evidence="3">A1</strain>
    </source>
</reference>
<evidence type="ECO:0000313" key="3">
    <source>
        <dbReference type="EMBL" id="ABG89144.1"/>
    </source>
</evidence>
<dbReference type="SUPFAM" id="SSF53807">
    <property type="entry name" value="Helical backbone' metal receptor"/>
    <property type="match status" value="1"/>
</dbReference>
<dbReference type="InterPro" id="IPR050902">
    <property type="entry name" value="ABC_Transporter_SBP"/>
</dbReference>
<dbReference type="EMBL" id="DQ680187">
    <property type="protein sequence ID" value="ABG89144.1"/>
    <property type="molecule type" value="Genomic_DNA"/>
</dbReference>
<accession>Q06Q23</accession>
<feature type="chain" id="PRO_5011945300" evidence="1">
    <location>
        <begin position="25"/>
        <end position="288"/>
    </location>
</feature>
<dbReference type="AlphaFoldDB" id="Q06Q23"/>
<reference evidence="6 7" key="2">
    <citation type="journal article" date="2019" name="Vet. Microbiol.">
        <title>Genetic characterization of susceptible and multi-drug resistant Mannheimia haemolytica isolated from high-risk stocker calves prior to and after antimicrobial metaphylaxis.</title>
        <authorList>
            <person name="Snyder E.R."/>
            <person name="Alvarez-Narvaez S."/>
            <person name="Credille B.C."/>
        </authorList>
    </citation>
    <scope>NUCLEOTIDE SEQUENCE [LARGE SCALE GENOMIC DNA]</scope>
    <source>
        <strain evidence="5 6">UGA-R5-128-1</strain>
        <strain evidence="4 7">UGA-R7-163-1</strain>
    </source>
</reference>
<dbReference type="KEGG" id="mhay:VK67_03250"/>
<dbReference type="OrthoDB" id="9797736at2"/>
<evidence type="ECO:0000313" key="4">
    <source>
        <dbReference type="EMBL" id="TRB40560.1"/>
    </source>
</evidence>
<evidence type="ECO:0000313" key="6">
    <source>
        <dbReference type="Proteomes" id="UP000315164"/>
    </source>
</evidence>
<dbReference type="Pfam" id="PF01497">
    <property type="entry name" value="Peripla_BP_2"/>
    <property type="match status" value="1"/>
</dbReference>